<feature type="transmembrane region" description="Helical" evidence="6">
    <location>
        <begin position="12"/>
        <end position="32"/>
    </location>
</feature>
<evidence type="ECO:0000256" key="1">
    <source>
        <dbReference type="ARBA" id="ARBA00004236"/>
    </source>
</evidence>
<accession>A0A1W2EBA9</accession>
<keyword evidence="5 6" id="KW-0472">Membrane</keyword>
<dbReference type="GO" id="GO:0005886">
    <property type="term" value="C:plasma membrane"/>
    <property type="evidence" value="ECO:0007669"/>
    <property type="project" value="UniProtKB-SubCell"/>
</dbReference>
<evidence type="ECO:0000256" key="6">
    <source>
        <dbReference type="SAM" id="Phobius"/>
    </source>
</evidence>
<keyword evidence="4 6" id="KW-1133">Transmembrane helix</keyword>
<dbReference type="Pfam" id="PF04277">
    <property type="entry name" value="OAD_gamma"/>
    <property type="match status" value="1"/>
</dbReference>
<organism evidence="7 8">
    <name type="scientific">Desulfocicer vacuolatum DSM 3385</name>
    <dbReference type="NCBI Taxonomy" id="1121400"/>
    <lineage>
        <taxon>Bacteria</taxon>
        <taxon>Pseudomonadati</taxon>
        <taxon>Thermodesulfobacteriota</taxon>
        <taxon>Desulfobacteria</taxon>
        <taxon>Desulfobacterales</taxon>
        <taxon>Desulfobacteraceae</taxon>
        <taxon>Desulfocicer</taxon>
    </lineage>
</organism>
<name>A0A1W2EBA9_9BACT</name>
<evidence type="ECO:0000256" key="5">
    <source>
        <dbReference type="ARBA" id="ARBA00023136"/>
    </source>
</evidence>
<dbReference type="STRING" id="1121400.SAMN02746065_12722"/>
<dbReference type="InterPro" id="IPR005899">
    <property type="entry name" value="Na_pump_deCOase"/>
</dbReference>
<evidence type="ECO:0000313" key="7">
    <source>
        <dbReference type="EMBL" id="SMD06368.1"/>
    </source>
</evidence>
<evidence type="ECO:0000256" key="4">
    <source>
        <dbReference type="ARBA" id="ARBA00022989"/>
    </source>
</evidence>
<gene>
    <name evidence="7" type="ORF">SAMN02746065_12722</name>
</gene>
<keyword evidence="8" id="KW-1185">Reference proteome</keyword>
<dbReference type="AlphaFoldDB" id="A0A1W2EBA9"/>
<proteinExistence type="predicted"/>
<dbReference type="GO" id="GO:0036376">
    <property type="term" value="P:sodium ion export across plasma membrane"/>
    <property type="evidence" value="ECO:0007669"/>
    <property type="project" value="InterPro"/>
</dbReference>
<protein>
    <submittedName>
        <fullName evidence="7">Oxaloacetate decarboxylase, gamma chain</fullName>
    </submittedName>
</protein>
<evidence type="ECO:0000256" key="3">
    <source>
        <dbReference type="ARBA" id="ARBA00022692"/>
    </source>
</evidence>
<evidence type="ECO:0000256" key="2">
    <source>
        <dbReference type="ARBA" id="ARBA00022475"/>
    </source>
</evidence>
<reference evidence="7 8" key="1">
    <citation type="submission" date="2017-04" db="EMBL/GenBank/DDBJ databases">
        <authorList>
            <person name="Afonso C.L."/>
            <person name="Miller P.J."/>
            <person name="Scott M.A."/>
            <person name="Spackman E."/>
            <person name="Goraichik I."/>
            <person name="Dimitrov K.M."/>
            <person name="Suarez D.L."/>
            <person name="Swayne D.E."/>
        </authorList>
    </citation>
    <scope>NUCLEOTIDE SEQUENCE [LARGE SCALE GENOMIC DNA]</scope>
    <source>
        <strain evidence="7 8">DSM 3385</strain>
    </source>
</reference>
<dbReference type="GO" id="GO:0015081">
    <property type="term" value="F:sodium ion transmembrane transporter activity"/>
    <property type="evidence" value="ECO:0007669"/>
    <property type="project" value="InterPro"/>
</dbReference>
<dbReference type="Proteomes" id="UP000192418">
    <property type="component" value="Unassembled WGS sequence"/>
</dbReference>
<dbReference type="RefSeq" id="WP_170923899.1">
    <property type="nucleotide sequence ID" value="NZ_FWXY01000027.1"/>
</dbReference>
<evidence type="ECO:0000313" key="8">
    <source>
        <dbReference type="Proteomes" id="UP000192418"/>
    </source>
</evidence>
<dbReference type="EMBL" id="FWXY01000027">
    <property type="protein sequence ID" value="SMD06368.1"/>
    <property type="molecule type" value="Genomic_DNA"/>
</dbReference>
<sequence length="140" mass="16122">MYGVEAISINNGWAISVVGVSIVFTGLMLLSLSISRLHKILNIWDNRNDLKIFRKKTQEEPQNNLLPFTEKNKISAYHFRLLIKTMDDPFSLQRLLYLAKISGLDRPHSNLCRLIKAGIIKSDHKGKYFFNREAFNKLAS</sequence>
<keyword evidence="3 6" id="KW-0812">Transmembrane</keyword>
<keyword evidence="2" id="KW-1003">Cell membrane</keyword>
<comment type="subcellular location">
    <subcellularLocation>
        <location evidence="1">Cell membrane</location>
    </subcellularLocation>
</comment>